<feature type="chain" id="PRO_5045365675" evidence="1">
    <location>
        <begin position="23"/>
        <end position="297"/>
    </location>
</feature>
<reference evidence="2 3" key="1">
    <citation type="submission" date="2021-01" db="EMBL/GenBank/DDBJ databases">
        <title>Chryseolinea sp. Jin1 Genome sequencing and assembly.</title>
        <authorList>
            <person name="Kim I."/>
        </authorList>
    </citation>
    <scope>NUCLEOTIDE SEQUENCE [LARGE SCALE GENOMIC DNA]</scope>
    <source>
        <strain evidence="2 3">Jin1</strain>
    </source>
</reference>
<comment type="caution">
    <text evidence="2">The sequence shown here is derived from an EMBL/GenBank/DDBJ whole genome shotgun (WGS) entry which is preliminary data.</text>
</comment>
<dbReference type="CDD" id="cd14789">
    <property type="entry name" value="Tiki"/>
    <property type="match status" value="1"/>
</dbReference>
<keyword evidence="1" id="KW-0732">Signal</keyword>
<protein>
    <submittedName>
        <fullName evidence="2">TraB/GumN family protein</fullName>
    </submittedName>
</protein>
<evidence type="ECO:0000256" key="1">
    <source>
        <dbReference type="SAM" id="SignalP"/>
    </source>
</evidence>
<gene>
    <name evidence="2" type="ORF">JI741_03640</name>
</gene>
<dbReference type="PANTHER" id="PTHR40590">
    <property type="entry name" value="CYTOPLASMIC PROTEIN-RELATED"/>
    <property type="match status" value="1"/>
</dbReference>
<dbReference type="EMBL" id="JAERRB010000001">
    <property type="protein sequence ID" value="MBL0740291.1"/>
    <property type="molecule type" value="Genomic_DNA"/>
</dbReference>
<keyword evidence="3" id="KW-1185">Reference proteome</keyword>
<dbReference type="Pfam" id="PF01963">
    <property type="entry name" value="TraB_PrgY_gumN"/>
    <property type="match status" value="1"/>
</dbReference>
<dbReference type="PANTHER" id="PTHR40590:SF1">
    <property type="entry name" value="CYTOPLASMIC PROTEIN"/>
    <property type="match status" value="1"/>
</dbReference>
<dbReference type="RefSeq" id="WP_202007463.1">
    <property type="nucleotide sequence ID" value="NZ_JAERRB010000001.1"/>
</dbReference>
<dbReference type="InterPro" id="IPR002816">
    <property type="entry name" value="TraB/PrgY/GumN_fam"/>
</dbReference>
<evidence type="ECO:0000313" key="3">
    <source>
        <dbReference type="Proteomes" id="UP000613030"/>
    </source>
</evidence>
<evidence type="ECO:0000313" key="2">
    <source>
        <dbReference type="EMBL" id="MBL0740291.1"/>
    </source>
</evidence>
<feature type="signal peptide" evidence="1">
    <location>
        <begin position="1"/>
        <end position="22"/>
    </location>
</feature>
<accession>A0ABS1KLF2</accession>
<organism evidence="2 3">
    <name type="scientific">Chryseolinea lacunae</name>
    <dbReference type="NCBI Taxonomy" id="2801331"/>
    <lineage>
        <taxon>Bacteria</taxon>
        <taxon>Pseudomonadati</taxon>
        <taxon>Bacteroidota</taxon>
        <taxon>Cytophagia</taxon>
        <taxon>Cytophagales</taxon>
        <taxon>Fulvivirgaceae</taxon>
        <taxon>Chryseolinea</taxon>
    </lineage>
</organism>
<dbReference type="InterPro" id="IPR047111">
    <property type="entry name" value="YbaP-like"/>
</dbReference>
<name>A0ABS1KLF2_9BACT</name>
<dbReference type="Proteomes" id="UP000613030">
    <property type="component" value="Unassembled WGS sequence"/>
</dbReference>
<sequence>MKRHHVYLVVLFMSVVCQSAVAQKPVENAVFWEVSGNGLTKPSYLFGTFHLKGAHYVDSLTQVMDKFKSSSALVGELLIDSTLTMKMMSASIMKDTTLDKLLGADDYQKTAVWLKEVSGYDLKLFNTMNPMTIQIVLMSMVQQKYFPMNGPQDAPMDIYFQQEAKKSNKKLVGLETFDDQLKALFGQFTLKRQAEMLMEFVNEKDKAKDEIIAMNRHYREGNLMKLEELMAKQTYTEKEATVMLYDRNAKWMEQLPQLMKTQQTFVAVGALHLAGKMGLVSLLRKAGYTVKPLKTLL</sequence>
<proteinExistence type="predicted"/>